<dbReference type="AlphaFoldDB" id="A0A9Q4REZ8"/>
<reference evidence="1 2" key="1">
    <citation type="journal article" date="2019" name="Nat. Med.">
        <title>A library of human gut bacterial isolates paired with longitudinal multiomics data enables mechanistic microbiome research.</title>
        <authorList>
            <person name="Poyet M."/>
            <person name="Groussin M."/>
            <person name="Gibbons S.M."/>
            <person name="Avila-Pacheco J."/>
            <person name="Jiang X."/>
            <person name="Kearney S.M."/>
            <person name="Perrotta A.R."/>
            <person name="Berdy B."/>
            <person name="Zhao S."/>
            <person name="Lieberman T.D."/>
            <person name="Swanson P.K."/>
            <person name="Smith M."/>
            <person name="Roesemann S."/>
            <person name="Alexander J.E."/>
            <person name="Rich S.A."/>
            <person name="Livny J."/>
            <person name="Vlamakis H."/>
            <person name="Clish C."/>
            <person name="Bullock K."/>
            <person name="Deik A."/>
            <person name="Scott J."/>
            <person name="Pierce K.A."/>
            <person name="Xavier R.J."/>
            <person name="Alm E.J."/>
        </authorList>
    </citation>
    <scope>NUCLEOTIDE SEQUENCE [LARGE SCALE GENOMIC DNA]</scope>
    <source>
        <strain evidence="1 2">BIOML-A11</strain>
    </source>
</reference>
<gene>
    <name evidence="1" type="ORF">GME02_12170</name>
</gene>
<name>A0A9Q4REZ8_9BACT</name>
<sequence>MKEILKKSLSDLEISVVKKDMKYFMLPKINGELLLMEHISASEYKDFQLGKLSQEELFLKHNPEYFEENIKNGRGR</sequence>
<comment type="caution">
    <text evidence="1">The sequence shown here is derived from an EMBL/GenBank/DDBJ whole genome shotgun (WGS) entry which is preliminary data.</text>
</comment>
<dbReference type="RefSeq" id="WP_138272684.1">
    <property type="nucleotide sequence ID" value="NZ_JADNEG010000004.1"/>
</dbReference>
<dbReference type="Proteomes" id="UP000482671">
    <property type="component" value="Unassembled WGS sequence"/>
</dbReference>
<organism evidence="1 2">
    <name type="scientific">Parabacteroides merdae</name>
    <dbReference type="NCBI Taxonomy" id="46503"/>
    <lineage>
        <taxon>Bacteria</taxon>
        <taxon>Pseudomonadati</taxon>
        <taxon>Bacteroidota</taxon>
        <taxon>Bacteroidia</taxon>
        <taxon>Bacteroidales</taxon>
        <taxon>Tannerellaceae</taxon>
        <taxon>Parabacteroides</taxon>
    </lineage>
</organism>
<evidence type="ECO:0000313" key="2">
    <source>
        <dbReference type="Proteomes" id="UP000482671"/>
    </source>
</evidence>
<accession>A0A9Q4REZ8</accession>
<proteinExistence type="predicted"/>
<evidence type="ECO:0000313" key="1">
    <source>
        <dbReference type="EMBL" id="MTV02393.1"/>
    </source>
</evidence>
<dbReference type="EMBL" id="WNDD01000013">
    <property type="protein sequence ID" value="MTV02393.1"/>
    <property type="molecule type" value="Genomic_DNA"/>
</dbReference>
<protein>
    <submittedName>
        <fullName evidence="1">Uncharacterized protein</fullName>
    </submittedName>
</protein>